<reference evidence="1 3" key="1">
    <citation type="journal article" date="2020" name="Stud. Mycol.">
        <title>101 Dothideomycetes genomes: a test case for predicting lifestyles and emergence of pathogens.</title>
        <authorList>
            <person name="Haridas S."/>
            <person name="Albert R."/>
            <person name="Binder M."/>
            <person name="Bloem J."/>
            <person name="Labutti K."/>
            <person name="Salamov A."/>
            <person name="Andreopoulos B."/>
            <person name="Baker S."/>
            <person name="Barry K."/>
            <person name="Bills G."/>
            <person name="Bluhm B."/>
            <person name="Cannon C."/>
            <person name="Castanera R."/>
            <person name="Culley D."/>
            <person name="Daum C."/>
            <person name="Ezra D."/>
            <person name="Gonzalez J."/>
            <person name="Henrissat B."/>
            <person name="Kuo A."/>
            <person name="Liang C."/>
            <person name="Lipzen A."/>
            <person name="Lutzoni F."/>
            <person name="Magnuson J."/>
            <person name="Mondo S."/>
            <person name="Nolan M."/>
            <person name="Ohm R."/>
            <person name="Pangilinan J."/>
            <person name="Park H.-J."/>
            <person name="Ramirez L."/>
            <person name="Alfaro M."/>
            <person name="Sun H."/>
            <person name="Tritt A."/>
            <person name="Yoshinaga Y."/>
            <person name="Zwiers L.-H."/>
            <person name="Turgeon B."/>
            <person name="Goodwin S."/>
            <person name="Spatafora J."/>
            <person name="Crous P."/>
            <person name="Grigoriev I."/>
        </authorList>
    </citation>
    <scope>NUCLEOTIDE SEQUENCE</scope>
    <source>
        <strain evidence="1 3">CBS 304.34</strain>
    </source>
</reference>
<organism evidence="1">
    <name type="scientific">Mytilinidion resinicola</name>
    <dbReference type="NCBI Taxonomy" id="574789"/>
    <lineage>
        <taxon>Eukaryota</taxon>
        <taxon>Fungi</taxon>
        <taxon>Dikarya</taxon>
        <taxon>Ascomycota</taxon>
        <taxon>Pezizomycotina</taxon>
        <taxon>Dothideomycetes</taxon>
        <taxon>Pleosporomycetidae</taxon>
        <taxon>Mytilinidiales</taxon>
        <taxon>Mytilinidiaceae</taxon>
        <taxon>Mytilinidion</taxon>
    </lineage>
</organism>
<evidence type="ECO:0000313" key="3">
    <source>
        <dbReference type="RefSeq" id="XP_033575742.1"/>
    </source>
</evidence>
<name>A0A6A6YJP3_9PEZI</name>
<keyword evidence="2" id="KW-1185">Reference proteome</keyword>
<dbReference type="Proteomes" id="UP000504636">
    <property type="component" value="Unplaced"/>
</dbReference>
<dbReference type="PANTHER" id="PTHR35395:SF1">
    <property type="entry name" value="DUF6536 DOMAIN-CONTAINING PROTEIN"/>
    <property type="match status" value="1"/>
</dbReference>
<dbReference type="EMBL" id="MU003702">
    <property type="protein sequence ID" value="KAF2808778.1"/>
    <property type="molecule type" value="Genomic_DNA"/>
</dbReference>
<dbReference type="RefSeq" id="XP_033575742.1">
    <property type="nucleotide sequence ID" value="XM_033716028.1"/>
</dbReference>
<proteinExistence type="predicted"/>
<reference evidence="3" key="2">
    <citation type="submission" date="2020-04" db="EMBL/GenBank/DDBJ databases">
        <authorList>
            <consortium name="NCBI Genome Project"/>
        </authorList>
    </citation>
    <scope>NUCLEOTIDE SEQUENCE</scope>
    <source>
        <strain evidence="3">CBS 304.34</strain>
    </source>
</reference>
<dbReference type="GeneID" id="54456921"/>
<dbReference type="OrthoDB" id="5429634at2759"/>
<gene>
    <name evidence="1 3" type="ORF">BDZ99DRAFT_39707</name>
</gene>
<reference evidence="3" key="3">
    <citation type="submission" date="2025-04" db="UniProtKB">
        <authorList>
            <consortium name="RefSeq"/>
        </authorList>
    </citation>
    <scope>IDENTIFICATION</scope>
    <source>
        <strain evidence="3">CBS 304.34</strain>
    </source>
</reference>
<evidence type="ECO:0000313" key="1">
    <source>
        <dbReference type="EMBL" id="KAF2808778.1"/>
    </source>
</evidence>
<evidence type="ECO:0000313" key="2">
    <source>
        <dbReference type="Proteomes" id="UP000504636"/>
    </source>
</evidence>
<accession>A0A6A6YJP3</accession>
<dbReference type="PANTHER" id="PTHR35395">
    <property type="entry name" value="DUF6536 DOMAIN-CONTAINING PROTEIN"/>
    <property type="match status" value="1"/>
</dbReference>
<sequence>MQRLTRYQMYRSHLSFHDCGLRYRSRKATANRRLVRDRLVLGVGHIFQSTIPTSRPVFLSPQRSIQHMVSQRPADTPSISYFALNRLCTSISFITEWNSHATTRKGLRVTNPAGAQRPAYFLQVPYRWAIPLTTMSGVLHWLLSQSFLRIDLRDAQGNLKPNASKSAVWVLKSQPAGFRHRFYRHAGCDFLLADETVYVEDAVGGNIAV</sequence>
<dbReference type="AlphaFoldDB" id="A0A6A6YJP3"/>
<protein>
    <submittedName>
        <fullName evidence="1 3">Uncharacterized protein</fullName>
    </submittedName>
</protein>